<dbReference type="Proteomes" id="UP000282076">
    <property type="component" value="Unassembled WGS sequence"/>
</dbReference>
<dbReference type="Pfam" id="PF00528">
    <property type="entry name" value="BPD_transp_1"/>
    <property type="match status" value="1"/>
</dbReference>
<evidence type="ECO:0000256" key="3">
    <source>
        <dbReference type="ARBA" id="ARBA00022475"/>
    </source>
</evidence>
<feature type="transmembrane region" description="Helical" evidence="7">
    <location>
        <begin position="108"/>
        <end position="129"/>
    </location>
</feature>
<feature type="transmembrane region" description="Helical" evidence="7">
    <location>
        <begin position="76"/>
        <end position="96"/>
    </location>
</feature>
<accession>A0A494XVB6</accession>
<protein>
    <submittedName>
        <fullName evidence="9">Carbohydrate ABC transporter permease</fullName>
    </submittedName>
</protein>
<comment type="caution">
    <text evidence="9">The sequence shown here is derived from an EMBL/GenBank/DDBJ whole genome shotgun (WGS) entry which is preliminary data.</text>
</comment>
<feature type="transmembrane region" description="Helical" evidence="7">
    <location>
        <begin position="149"/>
        <end position="170"/>
    </location>
</feature>
<dbReference type="GO" id="GO:0055085">
    <property type="term" value="P:transmembrane transport"/>
    <property type="evidence" value="ECO:0007669"/>
    <property type="project" value="InterPro"/>
</dbReference>
<gene>
    <name evidence="9" type="ORF">D7Z26_13440</name>
</gene>
<feature type="transmembrane region" description="Helical" evidence="7">
    <location>
        <begin position="41"/>
        <end position="64"/>
    </location>
</feature>
<dbReference type="PROSITE" id="PS50928">
    <property type="entry name" value="ABC_TM1"/>
    <property type="match status" value="1"/>
</dbReference>
<dbReference type="PANTHER" id="PTHR43744:SF9">
    <property type="entry name" value="POLYGALACTURONAN_RHAMNOGALACTURONAN TRANSPORT SYSTEM PERMEASE PROTEIN YTCP"/>
    <property type="match status" value="1"/>
</dbReference>
<dbReference type="Gene3D" id="1.10.3720.10">
    <property type="entry name" value="MetI-like"/>
    <property type="match status" value="1"/>
</dbReference>
<dbReference type="InterPro" id="IPR000515">
    <property type="entry name" value="MetI-like"/>
</dbReference>
<feature type="transmembrane region" description="Helical" evidence="7">
    <location>
        <begin position="230"/>
        <end position="249"/>
    </location>
</feature>
<keyword evidence="10" id="KW-1185">Reference proteome</keyword>
<dbReference type="CDD" id="cd06261">
    <property type="entry name" value="TM_PBP2"/>
    <property type="match status" value="1"/>
</dbReference>
<keyword evidence="2 7" id="KW-0813">Transport</keyword>
<feature type="domain" description="ABC transmembrane type-1" evidence="8">
    <location>
        <begin position="41"/>
        <end position="249"/>
    </location>
</feature>
<name>A0A494XVB6_9BACL</name>
<dbReference type="PANTHER" id="PTHR43744">
    <property type="entry name" value="ABC TRANSPORTER PERMEASE PROTEIN MG189-RELATED-RELATED"/>
    <property type="match status" value="1"/>
</dbReference>
<evidence type="ECO:0000313" key="9">
    <source>
        <dbReference type="EMBL" id="RKP54508.1"/>
    </source>
</evidence>
<keyword evidence="5 7" id="KW-1133">Transmembrane helix</keyword>
<evidence type="ECO:0000256" key="2">
    <source>
        <dbReference type="ARBA" id="ARBA00022448"/>
    </source>
</evidence>
<dbReference type="InterPro" id="IPR035906">
    <property type="entry name" value="MetI-like_sf"/>
</dbReference>
<dbReference type="EMBL" id="RBZM01000005">
    <property type="protein sequence ID" value="RKP54508.1"/>
    <property type="molecule type" value="Genomic_DNA"/>
</dbReference>
<evidence type="ECO:0000256" key="4">
    <source>
        <dbReference type="ARBA" id="ARBA00022692"/>
    </source>
</evidence>
<dbReference type="OrthoDB" id="9810086at2"/>
<evidence type="ECO:0000256" key="1">
    <source>
        <dbReference type="ARBA" id="ARBA00004651"/>
    </source>
</evidence>
<keyword evidence="4 7" id="KW-0812">Transmembrane</keyword>
<evidence type="ECO:0000256" key="5">
    <source>
        <dbReference type="ARBA" id="ARBA00022989"/>
    </source>
</evidence>
<evidence type="ECO:0000259" key="8">
    <source>
        <dbReference type="PROSITE" id="PS50928"/>
    </source>
</evidence>
<comment type="similarity">
    <text evidence="7">Belongs to the binding-protein-dependent transport system permease family.</text>
</comment>
<proteinExistence type="inferred from homology"/>
<keyword evidence="6 7" id="KW-0472">Membrane</keyword>
<dbReference type="GO" id="GO:0005886">
    <property type="term" value="C:plasma membrane"/>
    <property type="evidence" value="ECO:0007669"/>
    <property type="project" value="UniProtKB-SubCell"/>
</dbReference>
<dbReference type="SUPFAM" id="SSF161098">
    <property type="entry name" value="MetI-like"/>
    <property type="match status" value="1"/>
</dbReference>
<evidence type="ECO:0000313" key="10">
    <source>
        <dbReference type="Proteomes" id="UP000282076"/>
    </source>
</evidence>
<organism evidence="9 10">
    <name type="scientific">Cohnella endophytica</name>
    <dbReference type="NCBI Taxonomy" id="2419778"/>
    <lineage>
        <taxon>Bacteria</taxon>
        <taxon>Bacillati</taxon>
        <taxon>Bacillota</taxon>
        <taxon>Bacilli</taxon>
        <taxon>Bacillales</taxon>
        <taxon>Paenibacillaceae</taxon>
        <taxon>Cohnella</taxon>
    </lineage>
</organism>
<sequence length="264" mass="29783">MVSITNESTLSTNGYSFFPKAFSLQAYQYIFRDTQQIIRSYGVSLFITIAGTFLSVFIIALYAYVISRKGFKYRGFFSFLVFFTMLFNGGLVPTFMIYSNVLGWSDTLFILIFPLLVSPMYVIIMKTFFSSSIPDSLVEAAKIDGAGEWRIFFSIILRLSTPALATIGLFNTLHYWNDWFTALLYITDEKLIPLQFLLYRVQSTLEYLIQISSQSGQGAMTIADLPGQSARMALCIVTIGPVILAFPFFQKYFVKGLTIGAIKG</sequence>
<comment type="subcellular location">
    <subcellularLocation>
        <location evidence="1 7">Cell membrane</location>
        <topology evidence="1 7">Multi-pass membrane protein</topology>
    </subcellularLocation>
</comment>
<evidence type="ECO:0000256" key="7">
    <source>
        <dbReference type="RuleBase" id="RU363032"/>
    </source>
</evidence>
<dbReference type="AlphaFoldDB" id="A0A494XVB6"/>
<keyword evidence="3" id="KW-1003">Cell membrane</keyword>
<reference evidence="9 10" key="1">
    <citation type="submission" date="2018-10" db="EMBL/GenBank/DDBJ databases">
        <title>Cohnella sp. M2MS4P-1, whole genome shotgun sequence.</title>
        <authorList>
            <person name="Tuo L."/>
        </authorList>
    </citation>
    <scope>NUCLEOTIDE SEQUENCE [LARGE SCALE GENOMIC DNA]</scope>
    <source>
        <strain evidence="9 10">M2MS4P-1</strain>
    </source>
</reference>
<evidence type="ECO:0000256" key="6">
    <source>
        <dbReference type="ARBA" id="ARBA00023136"/>
    </source>
</evidence>